<comment type="similarity">
    <text evidence="6">Belongs to the cyclin family.</text>
</comment>
<dbReference type="InterPro" id="IPR007863">
    <property type="entry name" value="Peptidase_M16_C"/>
</dbReference>
<gene>
    <name evidence="9" type="ORF">PROFUN_01826</name>
</gene>
<dbReference type="Pfam" id="PF00675">
    <property type="entry name" value="Peptidase_M16"/>
    <property type="match status" value="2"/>
</dbReference>
<dbReference type="PANTHER" id="PTHR11851">
    <property type="entry name" value="METALLOPROTEASE"/>
    <property type="match status" value="1"/>
</dbReference>
<dbReference type="Gene3D" id="1.10.472.10">
    <property type="entry name" value="Cyclin-like"/>
    <property type="match status" value="2"/>
</dbReference>
<dbReference type="InterPro" id="IPR036915">
    <property type="entry name" value="Cyclin-like_sf"/>
</dbReference>
<accession>A0A2P6NYR9</accession>
<dbReference type="GO" id="GO:0051301">
    <property type="term" value="P:cell division"/>
    <property type="evidence" value="ECO:0007669"/>
    <property type="project" value="UniProtKB-KW"/>
</dbReference>
<dbReference type="Gene3D" id="3.30.830.10">
    <property type="entry name" value="Metalloenzyme, LuxS/M16 peptidase-like"/>
    <property type="match status" value="4"/>
</dbReference>
<keyword evidence="3" id="KW-0132">Cell division</keyword>
<organism evidence="9 10">
    <name type="scientific">Planoprotostelium fungivorum</name>
    <dbReference type="NCBI Taxonomy" id="1890364"/>
    <lineage>
        <taxon>Eukaryota</taxon>
        <taxon>Amoebozoa</taxon>
        <taxon>Evosea</taxon>
        <taxon>Variosea</taxon>
        <taxon>Cavosteliida</taxon>
        <taxon>Cavosteliaceae</taxon>
        <taxon>Planoprotostelium</taxon>
    </lineage>
</organism>
<dbReference type="Pfam" id="PF00134">
    <property type="entry name" value="Cyclin_N"/>
    <property type="match status" value="1"/>
</dbReference>
<reference evidence="9 10" key="1">
    <citation type="journal article" date="2018" name="Genome Biol. Evol.">
        <title>Multiple Roots of Fruiting Body Formation in Amoebozoa.</title>
        <authorList>
            <person name="Hillmann F."/>
            <person name="Forbes G."/>
            <person name="Novohradska S."/>
            <person name="Ferling I."/>
            <person name="Riege K."/>
            <person name="Groth M."/>
            <person name="Westermann M."/>
            <person name="Marz M."/>
            <person name="Spaller T."/>
            <person name="Winckler T."/>
            <person name="Schaap P."/>
            <person name="Glockner G."/>
        </authorList>
    </citation>
    <scope>NUCLEOTIDE SEQUENCE [LARGE SCALE GENOMIC DNA]</scope>
    <source>
        <strain evidence="9 10">Jena</strain>
    </source>
</reference>
<name>A0A2P6NYR9_9EUKA</name>
<dbReference type="Pfam" id="PF05193">
    <property type="entry name" value="Peptidase_M16_C"/>
    <property type="match status" value="2"/>
</dbReference>
<dbReference type="PANTHER" id="PTHR11851:SF49">
    <property type="entry name" value="MITOCHONDRIAL-PROCESSING PEPTIDASE SUBUNIT ALPHA"/>
    <property type="match status" value="1"/>
</dbReference>
<evidence type="ECO:0000256" key="3">
    <source>
        <dbReference type="ARBA" id="ARBA00022618"/>
    </source>
</evidence>
<dbReference type="GO" id="GO:0046872">
    <property type="term" value="F:metal ion binding"/>
    <property type="evidence" value="ECO:0007669"/>
    <property type="project" value="InterPro"/>
</dbReference>
<feature type="compositionally biased region" description="Basic and acidic residues" evidence="7">
    <location>
        <begin position="1051"/>
        <end position="1061"/>
    </location>
</feature>
<dbReference type="SMART" id="SM00385">
    <property type="entry name" value="CYCLIN"/>
    <property type="match status" value="2"/>
</dbReference>
<evidence type="ECO:0000256" key="7">
    <source>
        <dbReference type="SAM" id="MobiDB-lite"/>
    </source>
</evidence>
<evidence type="ECO:0000259" key="8">
    <source>
        <dbReference type="SMART" id="SM00385"/>
    </source>
</evidence>
<dbReference type="InterPro" id="IPR011249">
    <property type="entry name" value="Metalloenz_LuxS/M16"/>
</dbReference>
<feature type="compositionally biased region" description="Basic and acidic residues" evidence="7">
    <location>
        <begin position="1008"/>
        <end position="1024"/>
    </location>
</feature>
<evidence type="ECO:0000313" key="9">
    <source>
        <dbReference type="EMBL" id="PRP89106.1"/>
    </source>
</evidence>
<dbReference type="InterPro" id="IPR048258">
    <property type="entry name" value="Cyclins_cyclin-box"/>
</dbReference>
<evidence type="ECO:0000256" key="6">
    <source>
        <dbReference type="RuleBase" id="RU000383"/>
    </source>
</evidence>
<dbReference type="PROSITE" id="PS00292">
    <property type="entry name" value="CYCLINS"/>
    <property type="match status" value="1"/>
</dbReference>
<keyword evidence="4 6" id="KW-0195">Cyclin</keyword>
<proteinExistence type="inferred from homology"/>
<dbReference type="InterPro" id="IPR006671">
    <property type="entry name" value="Cyclin_N"/>
</dbReference>
<comment type="caution">
    <text evidence="9">The sequence shown here is derived from an EMBL/GenBank/DDBJ whole genome shotgun (WGS) entry which is preliminary data.</text>
</comment>
<sequence length="1347" mass="152532">MSNKYKNPAFSFVCSSGGVDELKLESNGLRLLLLKDISAPVATGLETKPLASQGPLIFWFVIIVVTNDIQRTQEHLMFKGSEKFNKKNGKTVWKLLQNVGASINATTWNDRTNYFELLPKEHIRTALEIEADRMRNAFIDETDRQTEMTVVRNEYERGENSSHAVLDKSVWATAYQAHPYHHSTIGWKSDIENVPIERLKAFYKQYYWPNNATLTVIGDYDIDTLLHDIQDVFGPIPKSDEPIPEVYTEEPEQEGQRRIIIRRAGELGIVQVSYKSPRSLHPDLPPLEILTKILSQGKSSRLYRAIVDKGLASSVYCDVSLFKDEGLFTLKATLTPGTEHKTVEDIILEHIREIIEKGVTEEEVSRAKAQSLTEMSFSRDGAYSVASYLNEAIAAGDWKLYVELPRLLSSVTSSSIREAAKTYFVEDRSTVGYFIPKEKGEKGKEEEKEKPKLELTSHDQPSESSTQNGSEVKLSDRIQISKPVEGVTLLSLPTPIKDVVTIRGSFLAGDMFSPRDEPLNAEFTADMLDQGTLHRTKFEIAEMLSNVGAEIKFYSGIYHVRFNCKCLRDNLPLVLDLLAEQLREPRFDVEDLNTLKKRRIASLKQQKQDTHEQAEIPLIQSMYDRNHPNYSYGTDEKIKFVEEVTVERLKKHHSDHYGNGSTIITVVGDIDEATVRELVKEKFSSLKESPNKSIPPCPSKATFNSEKKDHRVFIPDKTSCHFYIGTPIGIDREHEDFLPLMLGNFILGGNFSARLMSTVRDQDGLTYGINSSISGVDYRTDGYWAIAGTFSPSLLEKGEAATLKQTPTSLILPRMRPASYLLLNQMELWLSTGVTADELEEKKATVTGSYKVRLATTSGLAGSILGNAERGKPVTYLDLYPQLISSLSLSTVNDCIRRYVSVNRCIVSVAGSLLTSKLGPQGEEWREENRLFGGVDREDTEERDRHSAPPVYLNHHALIRLNRNTIEACSPDASHSKEDVKPLADVTNQPADLRKASGKRSTSELEEQQPKRPRLESLMCREDSLIDAPEASDEEDSETETKESFSVPIIEENRESYHGDSEQPLEEEDMFDQNNLRYKDQMYRPRHDIWTVQRVVRPEMRAVLIDWLYEVSESYSLQTETAMIAVNYVDRFLAIESISIERLQLLGITALFIAAKFQEIVPVAISEMVSLCADDQINEKAIIEMEVCITTRLGWNLSPPTSFTWLRMFLESCRMEDTPFPYSTLMQATLNIQHLLMMPESLTASAGLIAASAFWLYAPIDATEEDIEGITGFSVEEMRPIVQLLELMQEIVLKPQVQENLKECIMKKGDNQVYNPTSLDFVQELIDRQHKDFGFYFYGTISLCHKL</sequence>
<protein>
    <submittedName>
        <fullName evidence="9">Putative Zn-dependent peptidase</fullName>
    </submittedName>
</protein>
<dbReference type="STRING" id="1890364.A0A2P6NYR9"/>
<evidence type="ECO:0000256" key="5">
    <source>
        <dbReference type="ARBA" id="ARBA00023306"/>
    </source>
</evidence>
<evidence type="ECO:0000256" key="1">
    <source>
        <dbReference type="ARBA" id="ARBA00002123"/>
    </source>
</evidence>
<comment type="function">
    <text evidence="1">Substrate recognition and binding subunit of the essential mitochondrial processing protease (MPP), which cleaves the mitochondrial sequence off newly imported precursors proteins.</text>
</comment>
<feature type="region of interest" description="Disordered" evidence="7">
    <location>
        <begin position="929"/>
        <end position="949"/>
    </location>
</feature>
<dbReference type="OrthoDB" id="6417216at2759"/>
<feature type="region of interest" description="Disordered" evidence="7">
    <location>
        <begin position="970"/>
        <end position="1066"/>
    </location>
</feature>
<keyword evidence="10" id="KW-1185">Reference proteome</keyword>
<dbReference type="FunFam" id="1.10.472.10:FF:000001">
    <property type="entry name" value="G2/mitotic-specific cyclin"/>
    <property type="match status" value="1"/>
</dbReference>
<feature type="compositionally biased region" description="Basic and acidic residues" evidence="7">
    <location>
        <begin position="929"/>
        <end position="947"/>
    </location>
</feature>
<comment type="similarity">
    <text evidence="2">Belongs to the peptidase M16 family.</text>
</comment>
<feature type="region of interest" description="Disordered" evidence="7">
    <location>
        <begin position="436"/>
        <end position="475"/>
    </location>
</feature>
<dbReference type="Proteomes" id="UP000241769">
    <property type="component" value="Unassembled WGS sequence"/>
</dbReference>
<evidence type="ECO:0000313" key="10">
    <source>
        <dbReference type="Proteomes" id="UP000241769"/>
    </source>
</evidence>
<dbReference type="InParanoid" id="A0A2P6NYR9"/>
<evidence type="ECO:0000256" key="4">
    <source>
        <dbReference type="ARBA" id="ARBA00023127"/>
    </source>
</evidence>
<dbReference type="EMBL" id="MDYQ01000005">
    <property type="protein sequence ID" value="PRP89106.1"/>
    <property type="molecule type" value="Genomic_DNA"/>
</dbReference>
<dbReference type="InterPro" id="IPR013763">
    <property type="entry name" value="Cyclin-like_dom"/>
</dbReference>
<dbReference type="InterPro" id="IPR050361">
    <property type="entry name" value="MPP/UQCRC_Complex"/>
</dbReference>
<dbReference type="InterPro" id="IPR011765">
    <property type="entry name" value="Pept_M16_N"/>
</dbReference>
<feature type="domain" description="Cyclin-like" evidence="8">
    <location>
        <begin position="1106"/>
        <end position="1191"/>
    </location>
</feature>
<evidence type="ECO:0000256" key="2">
    <source>
        <dbReference type="ARBA" id="ARBA00007261"/>
    </source>
</evidence>
<dbReference type="SUPFAM" id="SSF47954">
    <property type="entry name" value="Cyclin-like"/>
    <property type="match status" value="1"/>
</dbReference>
<keyword evidence="5" id="KW-0131">Cell cycle</keyword>
<dbReference type="SUPFAM" id="SSF63411">
    <property type="entry name" value="LuxS/MPP-like metallohydrolase"/>
    <property type="match status" value="4"/>
</dbReference>
<feature type="compositionally biased region" description="Basic and acidic residues" evidence="7">
    <location>
        <begin position="436"/>
        <end position="461"/>
    </location>
</feature>
<feature type="domain" description="Cyclin-like" evidence="8">
    <location>
        <begin position="1204"/>
        <end position="1287"/>
    </location>
</feature>